<reference evidence="4 5" key="1">
    <citation type="submission" date="2020-10" db="EMBL/GenBank/DDBJ databases">
        <title>Phylogeny of dyella-like bacteria.</title>
        <authorList>
            <person name="Fu J."/>
        </authorList>
    </citation>
    <scope>NUCLEOTIDE SEQUENCE [LARGE SCALE GENOMIC DNA]</scope>
    <source>
        <strain evidence="4 5">Gsoil3046</strain>
    </source>
</reference>
<proteinExistence type="predicted"/>
<feature type="region of interest" description="Disordered" evidence="2">
    <location>
        <begin position="250"/>
        <end position="272"/>
    </location>
</feature>
<gene>
    <name evidence="4" type="ORF">ISP17_02455</name>
</gene>
<protein>
    <submittedName>
        <fullName evidence="4">DUF2884 family protein</fullName>
    </submittedName>
</protein>
<feature type="compositionally biased region" description="Basic and acidic residues" evidence="2">
    <location>
        <begin position="252"/>
        <end position="272"/>
    </location>
</feature>
<feature type="chain" id="PRO_5046835016" evidence="3">
    <location>
        <begin position="21"/>
        <end position="272"/>
    </location>
</feature>
<accession>A0ABW8JRI8</accession>
<keyword evidence="1" id="KW-0175">Coiled coil</keyword>
<keyword evidence="5" id="KW-1185">Reference proteome</keyword>
<sequence length="272" mass="29204">MRKTLSLLTLAVGVAFGAQAQAHDLHIHGDRCSFTTDYDVRVNDAGIAFSRDDGTPAKVFMHDGQLRVDGRAVTVHAADAARLRDYEGTVRSLLPEVAGIAREGLDIGFSALTTVATTFAEDGDERARLLARLNRNHAQALSRIDAGLGSGVWGRHDMQDALGDSVEGAVSELVSTVTAGAVKAALSGDQTRIAALEARADSLEKTIDREVDARADRLEVRARALCPRLAALDQLQQQLEFRLPDGSPLRLIGHERAPDADPKLAKDKLATR</sequence>
<dbReference type="RefSeq" id="WP_404629931.1">
    <property type="nucleotide sequence ID" value="NZ_JADIKM010000001.1"/>
</dbReference>
<dbReference type="EMBL" id="JADIKM010000001">
    <property type="protein sequence ID" value="MFK2902811.1"/>
    <property type="molecule type" value="Genomic_DNA"/>
</dbReference>
<keyword evidence="3" id="KW-0732">Signal</keyword>
<evidence type="ECO:0000313" key="5">
    <source>
        <dbReference type="Proteomes" id="UP001620460"/>
    </source>
</evidence>
<comment type="caution">
    <text evidence="4">The sequence shown here is derived from an EMBL/GenBank/DDBJ whole genome shotgun (WGS) entry which is preliminary data.</text>
</comment>
<name>A0ABW8JRI8_9GAMM</name>
<dbReference type="Proteomes" id="UP001620460">
    <property type="component" value="Unassembled WGS sequence"/>
</dbReference>
<organism evidence="4 5">
    <name type="scientific">Dyella ginsengisoli</name>
    <dbReference type="NCBI Taxonomy" id="363848"/>
    <lineage>
        <taxon>Bacteria</taxon>
        <taxon>Pseudomonadati</taxon>
        <taxon>Pseudomonadota</taxon>
        <taxon>Gammaproteobacteria</taxon>
        <taxon>Lysobacterales</taxon>
        <taxon>Rhodanobacteraceae</taxon>
        <taxon>Dyella</taxon>
    </lineage>
</organism>
<evidence type="ECO:0000256" key="2">
    <source>
        <dbReference type="SAM" id="MobiDB-lite"/>
    </source>
</evidence>
<dbReference type="Pfam" id="PF11101">
    <property type="entry name" value="DUF2884"/>
    <property type="match status" value="1"/>
</dbReference>
<evidence type="ECO:0000313" key="4">
    <source>
        <dbReference type="EMBL" id="MFK2902811.1"/>
    </source>
</evidence>
<evidence type="ECO:0000256" key="1">
    <source>
        <dbReference type="SAM" id="Coils"/>
    </source>
</evidence>
<evidence type="ECO:0000256" key="3">
    <source>
        <dbReference type="SAM" id="SignalP"/>
    </source>
</evidence>
<feature type="signal peptide" evidence="3">
    <location>
        <begin position="1"/>
        <end position="20"/>
    </location>
</feature>
<dbReference type="InterPro" id="IPR021307">
    <property type="entry name" value="DUF2884"/>
</dbReference>
<feature type="coiled-coil region" evidence="1">
    <location>
        <begin position="186"/>
        <end position="213"/>
    </location>
</feature>